<dbReference type="PROSITE" id="PS50112">
    <property type="entry name" value="PAS"/>
    <property type="match status" value="2"/>
</dbReference>
<evidence type="ECO:0000259" key="3">
    <source>
        <dbReference type="PROSITE" id="PS50113"/>
    </source>
</evidence>
<keyword evidence="6" id="KW-1185">Reference proteome</keyword>
<comment type="caution">
    <text evidence="5">The sequence shown here is derived from an EMBL/GenBank/DDBJ whole genome shotgun (WGS) entry which is preliminary data.</text>
</comment>
<dbReference type="InterPro" id="IPR043128">
    <property type="entry name" value="Rev_trsase/Diguanyl_cyclase"/>
</dbReference>
<evidence type="ECO:0000256" key="1">
    <source>
        <dbReference type="SAM" id="Phobius"/>
    </source>
</evidence>
<dbReference type="Gene3D" id="3.30.450.20">
    <property type="entry name" value="PAS domain"/>
    <property type="match status" value="2"/>
</dbReference>
<feature type="transmembrane region" description="Helical" evidence="1">
    <location>
        <begin position="16"/>
        <end position="36"/>
    </location>
</feature>
<dbReference type="PANTHER" id="PTHR44757:SF2">
    <property type="entry name" value="BIOFILM ARCHITECTURE MAINTENANCE PROTEIN MBAA"/>
    <property type="match status" value="1"/>
</dbReference>
<dbReference type="CDD" id="cd01949">
    <property type="entry name" value="GGDEF"/>
    <property type="match status" value="1"/>
</dbReference>
<evidence type="ECO:0000259" key="2">
    <source>
        <dbReference type="PROSITE" id="PS50112"/>
    </source>
</evidence>
<evidence type="ECO:0000313" key="6">
    <source>
        <dbReference type="Proteomes" id="UP000197468"/>
    </source>
</evidence>
<feature type="domain" description="PAS" evidence="2">
    <location>
        <begin position="343"/>
        <end position="413"/>
    </location>
</feature>
<sequence>MRPTAEPFHRTSLGRGVGLLLVALLAMAVIVAVLASRARATLDDLRRADHLNTVLPEMTVLMEDLLNAETGQRGYLLTQRQSYLQPYRDAMRDIEHRLDQLAERDPDPAHAAKLARVRELVRLKTTELAQTVRLHDAGRQDEALELVLSDQGQHHMDELRDVMGELSASIRAERAAITERLGREASHSELLMLAALAMLALFTVLATTQVVTRTRALARAQKRLRGIADNVPVLITHHDRDGALRFANAEVGRVFRTTTASLVGKRIEEVSGERNAAQVRPYVDRVLRGEAVEFDAQQVVDGETLHFHQRFVPDMAGGRVDGFYAVSMDITERKRIEALIAASERRMKAVTDNLPVFITYIDAGQRLRYANETLRAWFGLDPQAVMGLPLQDVFGQKIFDQRREQLALALSGERVEFEISSVLLGKLRHLQTIYVPDIAADGVVLGVYTLAIDITAMKQAEAQLARLASSDALTGLPNRREFDQALGRALARQRRHAREGGAMGLLFLDVDHFKGINDTHGHGVGDTVLREIATCLRRSVRGSDLVARIAGDEFVAVLEGLRRPEEASQVAAKIVEAVRASRPGGIDVTTSIGIATMIDGDVPALELIALADRALYQAKRQGRDGFAALQWPGLDQRR</sequence>
<dbReference type="Pfam" id="PF00990">
    <property type="entry name" value="GGDEF"/>
    <property type="match status" value="1"/>
</dbReference>
<feature type="transmembrane region" description="Helical" evidence="1">
    <location>
        <begin position="190"/>
        <end position="211"/>
    </location>
</feature>
<keyword evidence="1" id="KW-0472">Membrane</keyword>
<dbReference type="SUPFAM" id="SSF55785">
    <property type="entry name" value="PYP-like sensor domain (PAS domain)"/>
    <property type="match status" value="2"/>
</dbReference>
<name>A0A246JCJ2_9BURK</name>
<dbReference type="Pfam" id="PF05227">
    <property type="entry name" value="CHASE3"/>
    <property type="match status" value="1"/>
</dbReference>
<keyword evidence="1" id="KW-0812">Transmembrane</keyword>
<dbReference type="RefSeq" id="WP_088385311.1">
    <property type="nucleotide sequence ID" value="NZ_NIOF01000005.1"/>
</dbReference>
<dbReference type="InterPro" id="IPR035965">
    <property type="entry name" value="PAS-like_dom_sf"/>
</dbReference>
<dbReference type="SMART" id="SM00091">
    <property type="entry name" value="PAS"/>
    <property type="match status" value="2"/>
</dbReference>
<dbReference type="Proteomes" id="UP000197468">
    <property type="component" value="Unassembled WGS sequence"/>
</dbReference>
<dbReference type="PROSITE" id="PS50113">
    <property type="entry name" value="PAC"/>
    <property type="match status" value="1"/>
</dbReference>
<evidence type="ECO:0008006" key="7">
    <source>
        <dbReference type="Google" id="ProtNLM"/>
    </source>
</evidence>
<dbReference type="GO" id="GO:0003824">
    <property type="term" value="F:catalytic activity"/>
    <property type="evidence" value="ECO:0007669"/>
    <property type="project" value="UniProtKB-ARBA"/>
</dbReference>
<dbReference type="FunFam" id="3.30.70.270:FF:000001">
    <property type="entry name" value="Diguanylate cyclase domain protein"/>
    <property type="match status" value="1"/>
</dbReference>
<proteinExistence type="predicted"/>
<dbReference type="InterPro" id="IPR029787">
    <property type="entry name" value="Nucleotide_cyclase"/>
</dbReference>
<organism evidence="5 6">
    <name type="scientific">Roseateles aquatilis</name>
    <dbReference type="NCBI Taxonomy" id="431061"/>
    <lineage>
        <taxon>Bacteria</taxon>
        <taxon>Pseudomonadati</taxon>
        <taxon>Pseudomonadota</taxon>
        <taxon>Betaproteobacteria</taxon>
        <taxon>Burkholderiales</taxon>
        <taxon>Sphaerotilaceae</taxon>
        <taxon>Roseateles</taxon>
    </lineage>
</organism>
<evidence type="ECO:0000313" key="5">
    <source>
        <dbReference type="EMBL" id="OWQ90291.1"/>
    </source>
</evidence>
<dbReference type="CDD" id="cd19410">
    <property type="entry name" value="HK9-like_sensor"/>
    <property type="match status" value="1"/>
</dbReference>
<accession>A0A246JCJ2</accession>
<dbReference type="NCBIfam" id="TIGR00229">
    <property type="entry name" value="sensory_box"/>
    <property type="match status" value="2"/>
</dbReference>
<dbReference type="PROSITE" id="PS50887">
    <property type="entry name" value="GGDEF"/>
    <property type="match status" value="1"/>
</dbReference>
<protein>
    <recommendedName>
        <fullName evidence="7">Diguanylate cyclase</fullName>
    </recommendedName>
</protein>
<dbReference type="OrthoDB" id="8929028at2"/>
<dbReference type="AlphaFoldDB" id="A0A246JCJ2"/>
<dbReference type="InterPro" id="IPR000014">
    <property type="entry name" value="PAS"/>
</dbReference>
<dbReference type="Pfam" id="PF08448">
    <property type="entry name" value="PAS_4"/>
    <property type="match status" value="2"/>
</dbReference>
<dbReference type="SUPFAM" id="SSF55073">
    <property type="entry name" value="Nucleotide cyclase"/>
    <property type="match status" value="1"/>
</dbReference>
<dbReference type="SMART" id="SM00267">
    <property type="entry name" value="GGDEF"/>
    <property type="match status" value="1"/>
</dbReference>
<dbReference type="InterPro" id="IPR000160">
    <property type="entry name" value="GGDEF_dom"/>
</dbReference>
<dbReference type="NCBIfam" id="TIGR00254">
    <property type="entry name" value="GGDEF"/>
    <property type="match status" value="1"/>
</dbReference>
<dbReference type="EMBL" id="NIOF01000005">
    <property type="protein sequence ID" value="OWQ90291.1"/>
    <property type="molecule type" value="Genomic_DNA"/>
</dbReference>
<dbReference type="PANTHER" id="PTHR44757">
    <property type="entry name" value="DIGUANYLATE CYCLASE DGCP"/>
    <property type="match status" value="1"/>
</dbReference>
<evidence type="ECO:0000259" key="4">
    <source>
        <dbReference type="PROSITE" id="PS50887"/>
    </source>
</evidence>
<feature type="domain" description="GGDEF" evidence="4">
    <location>
        <begin position="501"/>
        <end position="631"/>
    </location>
</feature>
<dbReference type="InterPro" id="IPR000700">
    <property type="entry name" value="PAS-assoc_C"/>
</dbReference>
<keyword evidence="1" id="KW-1133">Transmembrane helix</keyword>
<dbReference type="CDD" id="cd00130">
    <property type="entry name" value="PAS"/>
    <property type="match status" value="1"/>
</dbReference>
<feature type="domain" description="PAC" evidence="3">
    <location>
        <begin position="413"/>
        <end position="466"/>
    </location>
</feature>
<reference evidence="5 6" key="1">
    <citation type="journal article" date="2008" name="Int. J. Syst. Evol. Microbiol.">
        <title>Description of Roseateles aquatilis sp. nov. and Roseateles terrae sp. nov., in the class Betaproteobacteria, and emended description of the genus Roseateles.</title>
        <authorList>
            <person name="Gomila M."/>
            <person name="Bowien B."/>
            <person name="Falsen E."/>
            <person name="Moore E.R."/>
            <person name="Lalucat J."/>
        </authorList>
    </citation>
    <scope>NUCLEOTIDE SEQUENCE [LARGE SCALE GENOMIC DNA]</scope>
    <source>
        <strain evidence="5 6">CCUG 48205</strain>
    </source>
</reference>
<dbReference type="InterPro" id="IPR052155">
    <property type="entry name" value="Biofilm_reg_signaling"/>
</dbReference>
<dbReference type="InterPro" id="IPR007891">
    <property type="entry name" value="CHASE3"/>
</dbReference>
<feature type="domain" description="PAS" evidence="2">
    <location>
        <begin position="220"/>
        <end position="290"/>
    </location>
</feature>
<gene>
    <name evidence="5" type="ORF">CDN99_13035</name>
</gene>
<dbReference type="InterPro" id="IPR013656">
    <property type="entry name" value="PAS_4"/>
</dbReference>
<dbReference type="Gene3D" id="3.30.70.270">
    <property type="match status" value="1"/>
</dbReference>